<proteinExistence type="predicted"/>
<protein>
    <submittedName>
        <fullName evidence="2">Uncharacterized protein</fullName>
    </submittedName>
</protein>
<dbReference type="AlphaFoldDB" id="A0A926WIY7"/>
<feature type="coiled-coil region" evidence="1">
    <location>
        <begin position="12"/>
        <end position="135"/>
    </location>
</feature>
<evidence type="ECO:0000313" key="2">
    <source>
        <dbReference type="EMBL" id="MBD2295287.1"/>
    </source>
</evidence>
<dbReference type="EMBL" id="JACJQU010000011">
    <property type="protein sequence ID" value="MBD2295287.1"/>
    <property type="molecule type" value="Genomic_DNA"/>
</dbReference>
<name>A0A926WIY7_9NOST</name>
<dbReference type="Proteomes" id="UP000662185">
    <property type="component" value="Unassembled WGS sequence"/>
</dbReference>
<evidence type="ECO:0000313" key="3">
    <source>
        <dbReference type="Proteomes" id="UP000662185"/>
    </source>
</evidence>
<dbReference type="RefSeq" id="WP_190562524.1">
    <property type="nucleotide sequence ID" value="NZ_JACJQU010000011.1"/>
</dbReference>
<organism evidence="2 3">
    <name type="scientific">Anabaena sphaerica FACHB-251</name>
    <dbReference type="NCBI Taxonomy" id="2692883"/>
    <lineage>
        <taxon>Bacteria</taxon>
        <taxon>Bacillati</taxon>
        <taxon>Cyanobacteriota</taxon>
        <taxon>Cyanophyceae</taxon>
        <taxon>Nostocales</taxon>
        <taxon>Nostocaceae</taxon>
        <taxon>Anabaena</taxon>
    </lineage>
</organism>
<evidence type="ECO:0000256" key="1">
    <source>
        <dbReference type="SAM" id="Coils"/>
    </source>
</evidence>
<reference evidence="3" key="1">
    <citation type="journal article" date="2020" name="ISME J.">
        <title>Comparative genomics reveals insights into cyanobacterial evolution and habitat adaptation.</title>
        <authorList>
            <person name="Chen M.Y."/>
            <person name="Teng W.K."/>
            <person name="Zhao L."/>
            <person name="Hu C.X."/>
            <person name="Zhou Y.K."/>
            <person name="Han B.P."/>
            <person name="Song L.R."/>
            <person name="Shu W.S."/>
        </authorList>
    </citation>
    <scope>NUCLEOTIDE SEQUENCE [LARGE SCALE GENOMIC DNA]</scope>
    <source>
        <strain evidence="3">FACHB-251</strain>
    </source>
</reference>
<keyword evidence="1" id="KW-0175">Coiled coil</keyword>
<comment type="caution">
    <text evidence="2">The sequence shown here is derived from an EMBL/GenBank/DDBJ whole genome shotgun (WGS) entry which is preliminary data.</text>
</comment>
<accession>A0A926WIY7</accession>
<sequence length="175" mass="19417">MTDNIDKTAHLTQQWLAEIQALKQQLVELQQKRDEAWESSQKWRQLYNTESEQRRADAKMYQQAIASVKAELQKLQGINADNIAETTTTAIEPEISQLTSVEELKAKVVAVTQERDRLIQALNTEQENHAQTRNNLTTALGDAIDSLAKARAAAEVGEVGEVEEVGEIGSDGVMG</sequence>
<keyword evidence="3" id="KW-1185">Reference proteome</keyword>
<gene>
    <name evidence="2" type="ORF">H6G06_17845</name>
</gene>